<feature type="region of interest" description="Disordered" evidence="1">
    <location>
        <begin position="81"/>
        <end position="103"/>
    </location>
</feature>
<accession>A0A5C6ATF4</accession>
<evidence type="ECO:0000256" key="1">
    <source>
        <dbReference type="SAM" id="MobiDB-lite"/>
    </source>
</evidence>
<keyword evidence="2" id="KW-0472">Membrane</keyword>
<feature type="transmembrane region" description="Helical" evidence="2">
    <location>
        <begin position="44"/>
        <end position="68"/>
    </location>
</feature>
<keyword evidence="2" id="KW-1133">Transmembrane helix</keyword>
<dbReference type="Proteomes" id="UP000316213">
    <property type="component" value="Unassembled WGS sequence"/>
</dbReference>
<comment type="caution">
    <text evidence="3">The sequence shown here is derived from an EMBL/GenBank/DDBJ whole genome shotgun (WGS) entry which is preliminary data.</text>
</comment>
<keyword evidence="4" id="KW-1185">Reference proteome</keyword>
<dbReference type="EMBL" id="SJPM01000002">
    <property type="protein sequence ID" value="TWU01424.1"/>
    <property type="molecule type" value="Genomic_DNA"/>
</dbReference>
<sequence precursor="true">MDPIVRSRVLPRVSFRAVMLVTFVAAIIAAVARSAGDGATFAKAVIVALLLLALFFFLSSVAFLLSWVTARMMIGRFDNTREGNPFAKDQLPPQLLKPREPEL</sequence>
<evidence type="ECO:0008006" key="5">
    <source>
        <dbReference type="Google" id="ProtNLM"/>
    </source>
</evidence>
<proteinExistence type="predicted"/>
<dbReference type="AlphaFoldDB" id="A0A5C6ATF4"/>
<organism evidence="3 4">
    <name type="scientific">Neorhodopirellula pilleata</name>
    <dbReference type="NCBI Taxonomy" id="2714738"/>
    <lineage>
        <taxon>Bacteria</taxon>
        <taxon>Pseudomonadati</taxon>
        <taxon>Planctomycetota</taxon>
        <taxon>Planctomycetia</taxon>
        <taxon>Pirellulales</taxon>
        <taxon>Pirellulaceae</taxon>
        <taxon>Neorhodopirellula</taxon>
    </lineage>
</organism>
<reference evidence="3 4" key="1">
    <citation type="submission" date="2019-02" db="EMBL/GenBank/DDBJ databases">
        <title>Deep-cultivation of Planctomycetes and their phenomic and genomic characterization uncovers novel biology.</title>
        <authorList>
            <person name="Wiegand S."/>
            <person name="Jogler M."/>
            <person name="Boedeker C."/>
            <person name="Pinto D."/>
            <person name="Vollmers J."/>
            <person name="Rivas-Marin E."/>
            <person name="Kohn T."/>
            <person name="Peeters S.H."/>
            <person name="Heuer A."/>
            <person name="Rast P."/>
            <person name="Oberbeckmann S."/>
            <person name="Bunk B."/>
            <person name="Jeske O."/>
            <person name="Meyerdierks A."/>
            <person name="Storesund J.E."/>
            <person name="Kallscheuer N."/>
            <person name="Luecker S."/>
            <person name="Lage O.M."/>
            <person name="Pohl T."/>
            <person name="Merkel B.J."/>
            <person name="Hornburger P."/>
            <person name="Mueller R.-W."/>
            <person name="Bruemmer F."/>
            <person name="Labrenz M."/>
            <person name="Spormann A.M."/>
            <person name="Op Den Camp H."/>
            <person name="Overmann J."/>
            <person name="Amann R."/>
            <person name="Jetten M.S.M."/>
            <person name="Mascher T."/>
            <person name="Medema M.H."/>
            <person name="Devos D.P."/>
            <person name="Kaster A.-K."/>
            <person name="Ovreas L."/>
            <person name="Rohde M."/>
            <person name="Galperin M.Y."/>
            <person name="Jogler C."/>
        </authorList>
    </citation>
    <scope>NUCLEOTIDE SEQUENCE [LARGE SCALE GENOMIC DNA]</scope>
    <source>
        <strain evidence="3 4">Pla100</strain>
    </source>
</reference>
<protein>
    <recommendedName>
        <fullName evidence="5">Transmembrane protein</fullName>
    </recommendedName>
</protein>
<feature type="transmembrane region" description="Helical" evidence="2">
    <location>
        <begin position="13"/>
        <end position="32"/>
    </location>
</feature>
<keyword evidence="2" id="KW-0812">Transmembrane</keyword>
<evidence type="ECO:0000256" key="2">
    <source>
        <dbReference type="SAM" id="Phobius"/>
    </source>
</evidence>
<gene>
    <name evidence="3" type="ORF">Pla100_11510</name>
</gene>
<evidence type="ECO:0000313" key="4">
    <source>
        <dbReference type="Proteomes" id="UP000316213"/>
    </source>
</evidence>
<evidence type="ECO:0000313" key="3">
    <source>
        <dbReference type="EMBL" id="TWU01424.1"/>
    </source>
</evidence>
<name>A0A5C6ATF4_9BACT</name>